<accession>A0A9W4IAD5</accession>
<feature type="transmembrane region" description="Helical" evidence="1">
    <location>
        <begin position="6"/>
        <end position="29"/>
    </location>
</feature>
<feature type="transmembrane region" description="Helical" evidence="1">
    <location>
        <begin position="96"/>
        <end position="116"/>
    </location>
</feature>
<protein>
    <recommendedName>
        <fullName evidence="4">MARVEL domain-containing protein</fullName>
    </recommendedName>
</protein>
<organism evidence="2 3">
    <name type="scientific">Penicillium salamii</name>
    <dbReference type="NCBI Taxonomy" id="1612424"/>
    <lineage>
        <taxon>Eukaryota</taxon>
        <taxon>Fungi</taxon>
        <taxon>Dikarya</taxon>
        <taxon>Ascomycota</taxon>
        <taxon>Pezizomycotina</taxon>
        <taxon>Eurotiomycetes</taxon>
        <taxon>Eurotiomycetidae</taxon>
        <taxon>Eurotiales</taxon>
        <taxon>Aspergillaceae</taxon>
        <taxon>Penicillium</taxon>
    </lineage>
</organism>
<proteinExistence type="predicted"/>
<comment type="caution">
    <text evidence="2">The sequence shown here is derived from an EMBL/GenBank/DDBJ whole genome shotgun (WGS) entry which is preliminary data.</text>
</comment>
<evidence type="ECO:0000256" key="1">
    <source>
        <dbReference type="SAM" id="Phobius"/>
    </source>
</evidence>
<feature type="transmembrane region" description="Helical" evidence="1">
    <location>
        <begin position="128"/>
        <end position="149"/>
    </location>
</feature>
<evidence type="ECO:0000313" key="2">
    <source>
        <dbReference type="EMBL" id="CAG8251089.1"/>
    </source>
</evidence>
<keyword evidence="1" id="KW-1133">Transmembrane helix</keyword>
<feature type="transmembrane region" description="Helical" evidence="1">
    <location>
        <begin position="155"/>
        <end position="173"/>
    </location>
</feature>
<reference evidence="2" key="1">
    <citation type="submission" date="2021-07" db="EMBL/GenBank/DDBJ databases">
        <authorList>
            <person name="Branca A.L. A."/>
        </authorList>
    </citation>
    <scope>NUCLEOTIDE SEQUENCE</scope>
</reference>
<dbReference type="Proteomes" id="UP001152592">
    <property type="component" value="Unassembled WGS sequence"/>
</dbReference>
<evidence type="ECO:0000313" key="3">
    <source>
        <dbReference type="Proteomes" id="UP001152592"/>
    </source>
</evidence>
<dbReference type="AlphaFoldDB" id="A0A9W4IAD5"/>
<dbReference type="EMBL" id="CAJVPD010000033">
    <property type="protein sequence ID" value="CAG8251089.1"/>
    <property type="molecule type" value="Genomic_DNA"/>
</dbReference>
<keyword evidence="1" id="KW-0472">Membrane</keyword>
<sequence>MVLNIILYALLGTSFVFAIVELGLSAFVVSAVEHTEYDTWGGYVKVKAPAIVGFMVFASLWTMLIAVAALVLPWYYTRKGSVTPKLNTVLAASFVAGYFVTMVFWLAAFADLATYLDYVSNEYYNAMIAFAVLLWFVSRVLVYVTMLIYSPVHRILFIALLVFTILAMCGVMNSEWAGYRPVRNKANAPVEPAHDLPMSTYPVNSLHAVMLKSNITSRTTDRLVYHCLSTLPVLSRMARLTYVISVSRPWRFPVQTTMRGLGGYHVFPSHIFTAHLIKCSTISELISHIYNLYVIHTKIYAHVHKFCIMPVSRCCS</sequence>
<name>A0A9W4IAD5_9EURO</name>
<dbReference type="OrthoDB" id="2890403at2759"/>
<keyword evidence="1" id="KW-0812">Transmembrane</keyword>
<feature type="transmembrane region" description="Helical" evidence="1">
    <location>
        <begin position="50"/>
        <end position="76"/>
    </location>
</feature>
<gene>
    <name evidence="2" type="ORF">PSALAMII_LOCUS723</name>
</gene>
<evidence type="ECO:0008006" key="4">
    <source>
        <dbReference type="Google" id="ProtNLM"/>
    </source>
</evidence>